<evidence type="ECO:0000256" key="1">
    <source>
        <dbReference type="ARBA" id="ARBA00004141"/>
    </source>
</evidence>
<evidence type="ECO:0000313" key="8">
    <source>
        <dbReference type="EMBL" id="KAF2119433.1"/>
    </source>
</evidence>
<feature type="transmembrane region" description="Helical" evidence="6">
    <location>
        <begin position="29"/>
        <end position="52"/>
    </location>
</feature>
<keyword evidence="2 6" id="KW-0812">Transmembrane</keyword>
<organism evidence="8 9">
    <name type="scientific">Lophiotrema nucula</name>
    <dbReference type="NCBI Taxonomy" id="690887"/>
    <lineage>
        <taxon>Eukaryota</taxon>
        <taxon>Fungi</taxon>
        <taxon>Dikarya</taxon>
        <taxon>Ascomycota</taxon>
        <taxon>Pezizomycotina</taxon>
        <taxon>Dothideomycetes</taxon>
        <taxon>Pleosporomycetidae</taxon>
        <taxon>Pleosporales</taxon>
        <taxon>Lophiotremataceae</taxon>
        <taxon>Lophiotrema</taxon>
    </lineage>
</organism>
<comment type="subcellular location">
    <subcellularLocation>
        <location evidence="1">Membrane</location>
        <topology evidence="1">Multi-pass membrane protein</topology>
    </subcellularLocation>
</comment>
<dbReference type="Pfam" id="PF20684">
    <property type="entry name" value="Fung_rhodopsin"/>
    <property type="match status" value="1"/>
</dbReference>
<feature type="domain" description="Rhodopsin" evidence="7">
    <location>
        <begin position="48"/>
        <end position="287"/>
    </location>
</feature>
<feature type="transmembrane region" description="Helical" evidence="6">
    <location>
        <begin position="104"/>
        <end position="131"/>
    </location>
</feature>
<dbReference type="GO" id="GO:0016020">
    <property type="term" value="C:membrane"/>
    <property type="evidence" value="ECO:0007669"/>
    <property type="project" value="UniProtKB-SubCell"/>
</dbReference>
<evidence type="ECO:0000256" key="5">
    <source>
        <dbReference type="ARBA" id="ARBA00038359"/>
    </source>
</evidence>
<dbReference type="Proteomes" id="UP000799770">
    <property type="component" value="Unassembled WGS sequence"/>
</dbReference>
<feature type="transmembrane region" description="Helical" evidence="6">
    <location>
        <begin position="187"/>
        <end position="208"/>
    </location>
</feature>
<proteinExistence type="inferred from homology"/>
<keyword evidence="4 6" id="KW-0472">Membrane</keyword>
<dbReference type="EMBL" id="ML977315">
    <property type="protein sequence ID" value="KAF2119433.1"/>
    <property type="molecule type" value="Genomic_DNA"/>
</dbReference>
<feature type="transmembrane region" description="Helical" evidence="6">
    <location>
        <begin position="261"/>
        <end position="284"/>
    </location>
</feature>
<dbReference type="InterPro" id="IPR052337">
    <property type="entry name" value="SAT4-like"/>
</dbReference>
<evidence type="ECO:0000256" key="2">
    <source>
        <dbReference type="ARBA" id="ARBA00022692"/>
    </source>
</evidence>
<dbReference type="PANTHER" id="PTHR33048:SF47">
    <property type="entry name" value="INTEGRAL MEMBRANE PROTEIN-RELATED"/>
    <property type="match status" value="1"/>
</dbReference>
<keyword evidence="3 6" id="KW-1133">Transmembrane helix</keyword>
<evidence type="ECO:0000256" key="4">
    <source>
        <dbReference type="ARBA" id="ARBA00023136"/>
    </source>
</evidence>
<dbReference type="PANTHER" id="PTHR33048">
    <property type="entry name" value="PTH11-LIKE INTEGRAL MEMBRANE PROTEIN (AFU_ORTHOLOGUE AFUA_5G11245)"/>
    <property type="match status" value="1"/>
</dbReference>
<feature type="transmembrane region" description="Helical" evidence="6">
    <location>
        <begin position="229"/>
        <end position="249"/>
    </location>
</feature>
<comment type="similarity">
    <text evidence="5">Belongs to the SAT4 family.</text>
</comment>
<evidence type="ECO:0000256" key="6">
    <source>
        <dbReference type="SAM" id="Phobius"/>
    </source>
</evidence>
<feature type="transmembrane region" description="Helical" evidence="6">
    <location>
        <begin position="64"/>
        <end position="84"/>
    </location>
</feature>
<reference evidence="8" key="1">
    <citation type="journal article" date="2020" name="Stud. Mycol.">
        <title>101 Dothideomycetes genomes: a test case for predicting lifestyles and emergence of pathogens.</title>
        <authorList>
            <person name="Haridas S."/>
            <person name="Albert R."/>
            <person name="Binder M."/>
            <person name="Bloem J."/>
            <person name="Labutti K."/>
            <person name="Salamov A."/>
            <person name="Andreopoulos B."/>
            <person name="Baker S."/>
            <person name="Barry K."/>
            <person name="Bills G."/>
            <person name="Bluhm B."/>
            <person name="Cannon C."/>
            <person name="Castanera R."/>
            <person name="Culley D."/>
            <person name="Daum C."/>
            <person name="Ezra D."/>
            <person name="Gonzalez J."/>
            <person name="Henrissat B."/>
            <person name="Kuo A."/>
            <person name="Liang C."/>
            <person name="Lipzen A."/>
            <person name="Lutzoni F."/>
            <person name="Magnuson J."/>
            <person name="Mondo S."/>
            <person name="Nolan M."/>
            <person name="Ohm R."/>
            <person name="Pangilinan J."/>
            <person name="Park H.-J."/>
            <person name="Ramirez L."/>
            <person name="Alfaro M."/>
            <person name="Sun H."/>
            <person name="Tritt A."/>
            <person name="Yoshinaga Y."/>
            <person name="Zwiers L.-H."/>
            <person name="Turgeon B."/>
            <person name="Goodwin S."/>
            <person name="Spatafora J."/>
            <person name="Crous P."/>
            <person name="Grigoriev I."/>
        </authorList>
    </citation>
    <scope>NUCLEOTIDE SEQUENCE</scope>
    <source>
        <strain evidence="8">CBS 627.86</strain>
    </source>
</reference>
<evidence type="ECO:0000259" key="7">
    <source>
        <dbReference type="Pfam" id="PF20684"/>
    </source>
</evidence>
<feature type="transmembrane region" description="Helical" evidence="6">
    <location>
        <begin position="143"/>
        <end position="167"/>
    </location>
</feature>
<sequence>MYNPDLTAPVAAAPSGVVPNFTNPPNQALLAYSTLIVSLACVTLFTWIRFLVKLCIVGTLHVEDYIIPFAWLAAVGHVVPSFIIDDFAPIIHTWDMQLDVFSRFLLYFRLSSIFYNISMLLIKVAMLLQVLRIFVPRGSQSKTYYIVYLLIWLTCLYYIATVFAMVFTCIPVEKAWKPWIPGKCMSMGIIAMTTASVNLASDLAILALCQRVIWNVIKVDRKQRLKLSIVFCAGIVPCVFSALCLYYNSLMMHSNDFTYSAALMSLACYGEIASGMFVLFLPVLPRFFSWAKQKWHSSRTRRPSTSLDFSDIGVDENLEERSTKSMWHISWMETRELVVAEEAHSRSGQEVA</sequence>
<evidence type="ECO:0000313" key="9">
    <source>
        <dbReference type="Proteomes" id="UP000799770"/>
    </source>
</evidence>
<dbReference type="AlphaFoldDB" id="A0A6A5ZKQ9"/>
<gene>
    <name evidence="8" type="ORF">BDV96DRAFT_642458</name>
</gene>
<dbReference type="OrthoDB" id="4682787at2759"/>
<dbReference type="InterPro" id="IPR049326">
    <property type="entry name" value="Rhodopsin_dom_fungi"/>
</dbReference>
<name>A0A6A5ZKQ9_9PLEO</name>
<accession>A0A6A5ZKQ9</accession>
<protein>
    <recommendedName>
        <fullName evidence="7">Rhodopsin domain-containing protein</fullName>
    </recommendedName>
</protein>
<keyword evidence="9" id="KW-1185">Reference proteome</keyword>
<evidence type="ECO:0000256" key="3">
    <source>
        <dbReference type="ARBA" id="ARBA00022989"/>
    </source>
</evidence>